<dbReference type="GO" id="GO:0016020">
    <property type="term" value="C:membrane"/>
    <property type="evidence" value="ECO:0007669"/>
    <property type="project" value="TreeGrafter"/>
</dbReference>
<reference evidence="2 3" key="1">
    <citation type="submission" date="2019-07" db="EMBL/GenBank/DDBJ databases">
        <title>Description of 53C-WASEF.</title>
        <authorList>
            <person name="Pitt A."/>
            <person name="Hahn M.W."/>
        </authorList>
    </citation>
    <scope>NUCLEOTIDE SEQUENCE [LARGE SCALE GENOMIC DNA]</scope>
    <source>
        <strain evidence="2 3">53C-WASEF</strain>
    </source>
</reference>
<dbReference type="Pfam" id="PF06966">
    <property type="entry name" value="DUF1295"/>
    <property type="match status" value="1"/>
</dbReference>
<dbReference type="OrthoDB" id="9779233at2"/>
<dbReference type="PROSITE" id="PS50244">
    <property type="entry name" value="S5A_REDUCTASE"/>
    <property type="match status" value="1"/>
</dbReference>
<proteinExistence type="predicted"/>
<dbReference type="AlphaFoldDB" id="A0A556QGI1"/>
<keyword evidence="1" id="KW-0472">Membrane</keyword>
<feature type="transmembrane region" description="Helical" evidence="1">
    <location>
        <begin position="208"/>
        <end position="230"/>
    </location>
</feature>
<keyword evidence="1" id="KW-1133">Transmembrane helix</keyword>
<dbReference type="RefSeq" id="WP_144354021.1">
    <property type="nucleotide sequence ID" value="NZ_CBCRVV010000004.1"/>
</dbReference>
<evidence type="ECO:0000256" key="1">
    <source>
        <dbReference type="SAM" id="Phobius"/>
    </source>
</evidence>
<sequence length="261" mass="29555">MSLLLIIALAVAALGLIFAATYALARRMENYGIVDITWSYAFGALALFYAATASGWAPRRWTIAAIVIIWSGRLGTHLYRRVMSHHPVEDTRYTEMRTRWAEGFAAKMFIFYQQQALSVVILGLPFLLIARNPAEGFQPLEYAGVALWLLALLGESLADAQLAAFKRNSANKGKVCEVGLWHYSRHPNYFFEWCIWLGYFAFACASPWGWTSFICPAGILYLLLCVTGVPMAEEQSLRSRGDAYRAYQKRVPVFVPWFRKN</sequence>
<organism evidence="2 3">
    <name type="scientific">Rariglobus hedericola</name>
    <dbReference type="NCBI Taxonomy" id="2597822"/>
    <lineage>
        <taxon>Bacteria</taxon>
        <taxon>Pseudomonadati</taxon>
        <taxon>Verrucomicrobiota</taxon>
        <taxon>Opitutia</taxon>
        <taxon>Opitutales</taxon>
        <taxon>Opitutaceae</taxon>
        <taxon>Rariglobus</taxon>
    </lineage>
</organism>
<dbReference type="PANTHER" id="PTHR32251:SF17">
    <property type="entry name" value="STEROID 5-ALPHA REDUCTASE C-TERMINAL DOMAIN-CONTAINING PROTEIN"/>
    <property type="match status" value="1"/>
</dbReference>
<accession>A0A556QGI1</accession>
<comment type="caution">
    <text evidence="2">The sequence shown here is derived from an EMBL/GenBank/DDBJ whole genome shotgun (WGS) entry which is preliminary data.</text>
</comment>
<dbReference type="EMBL" id="VMBG01000003">
    <property type="protein sequence ID" value="TSJ75748.1"/>
    <property type="molecule type" value="Genomic_DNA"/>
</dbReference>
<name>A0A556QGI1_9BACT</name>
<feature type="transmembrane region" description="Helical" evidence="1">
    <location>
        <begin position="38"/>
        <end position="57"/>
    </location>
</feature>
<dbReference type="PANTHER" id="PTHR32251">
    <property type="entry name" value="3-OXO-5-ALPHA-STEROID 4-DEHYDROGENASE"/>
    <property type="match status" value="1"/>
</dbReference>
<evidence type="ECO:0000313" key="3">
    <source>
        <dbReference type="Proteomes" id="UP000315648"/>
    </source>
</evidence>
<keyword evidence="1" id="KW-0812">Transmembrane</keyword>
<gene>
    <name evidence="2" type="ORF">FPL22_15900</name>
</gene>
<dbReference type="Gene3D" id="1.20.120.1630">
    <property type="match status" value="1"/>
</dbReference>
<dbReference type="InterPro" id="IPR010721">
    <property type="entry name" value="UstE-like"/>
</dbReference>
<evidence type="ECO:0000313" key="2">
    <source>
        <dbReference type="EMBL" id="TSJ75748.1"/>
    </source>
</evidence>
<feature type="transmembrane region" description="Helical" evidence="1">
    <location>
        <begin position="109"/>
        <end position="130"/>
    </location>
</feature>
<keyword evidence="3" id="KW-1185">Reference proteome</keyword>
<protein>
    <submittedName>
        <fullName evidence="2">DUF1295 domain-containing protein</fullName>
    </submittedName>
</protein>
<dbReference type="Proteomes" id="UP000315648">
    <property type="component" value="Unassembled WGS sequence"/>
</dbReference>